<dbReference type="AlphaFoldDB" id="A0A420Y5F1"/>
<dbReference type="EMBL" id="QVQW01000047">
    <property type="protein sequence ID" value="RKU43112.1"/>
    <property type="molecule type" value="Genomic_DNA"/>
</dbReference>
<evidence type="ECO:0000313" key="1">
    <source>
        <dbReference type="EMBL" id="RKU43112.1"/>
    </source>
</evidence>
<sequence length="79" mass="8658">MLCCQPFSPMVLSREQACSYVGFKMMASGTTKLESDGGGTAESERCPRFTDSKPTVVGRSGCTYYKSKVTRSEERIPGF</sequence>
<accession>A0A420Y5F1</accession>
<keyword evidence="2" id="KW-1185">Reference proteome</keyword>
<name>A0A420Y5F1_9PEZI</name>
<reference evidence="1 2" key="1">
    <citation type="submission" date="2018-08" db="EMBL/GenBank/DDBJ databases">
        <title>Draft genome of the lignicolous fungus Coniochaeta pulveracea.</title>
        <authorList>
            <person name="Borstlap C.J."/>
            <person name="De Witt R.N."/>
            <person name="Botha A."/>
            <person name="Volschenk H."/>
        </authorList>
    </citation>
    <scope>NUCLEOTIDE SEQUENCE [LARGE SCALE GENOMIC DNA]</scope>
    <source>
        <strain evidence="1 2">CAB683</strain>
    </source>
</reference>
<gene>
    <name evidence="1" type="ORF">DL546_004813</name>
</gene>
<comment type="caution">
    <text evidence="1">The sequence shown here is derived from an EMBL/GenBank/DDBJ whole genome shotgun (WGS) entry which is preliminary data.</text>
</comment>
<proteinExistence type="predicted"/>
<dbReference type="Proteomes" id="UP000275385">
    <property type="component" value="Unassembled WGS sequence"/>
</dbReference>
<evidence type="ECO:0000313" key="2">
    <source>
        <dbReference type="Proteomes" id="UP000275385"/>
    </source>
</evidence>
<organism evidence="1 2">
    <name type="scientific">Coniochaeta pulveracea</name>
    <dbReference type="NCBI Taxonomy" id="177199"/>
    <lineage>
        <taxon>Eukaryota</taxon>
        <taxon>Fungi</taxon>
        <taxon>Dikarya</taxon>
        <taxon>Ascomycota</taxon>
        <taxon>Pezizomycotina</taxon>
        <taxon>Sordariomycetes</taxon>
        <taxon>Sordariomycetidae</taxon>
        <taxon>Coniochaetales</taxon>
        <taxon>Coniochaetaceae</taxon>
        <taxon>Coniochaeta</taxon>
    </lineage>
</organism>
<protein>
    <submittedName>
        <fullName evidence="1">Uncharacterized protein</fullName>
    </submittedName>
</protein>